<dbReference type="EMBL" id="VWMK01000019">
    <property type="protein sequence ID" value="KAA3760678.1"/>
    <property type="molecule type" value="Genomic_DNA"/>
</dbReference>
<sequence length="752" mass="84464">MKKYFLMGLFFFSLVSCQREIDKYYEIPDWLKGNAYEVMEDRGNFSIFMKAVDRSSYASLVKGKGIVTVMAPTDDAFSAYLTKHNYGSVEDISQTELDKLIGYHLIYYSYTKQNFMFYNPNGIDAELENPGTYFKFRTKSRDAISTVKDYANGGVIRKIMHKDRFIPVISNYSLSGWSSSPKDEYEKMFPGSTYGGGTNNFNISNAGIVGDEIVTDNGYLYVVDQVLEPLETLYTEMSHEGSEYTKFAAMYDRFVKYEYDEDATADYGNGDSLFVHSHYSLPSIACEWTNLSEYSIPDYAQLNYLSSISFTVLAPDNAAIDEFYRKYWANSFSSLEEVNYVPLYYFMSAHAGEYRGKMMTSTALSAIINMEDRYDGTTITEPDYVKVCTNGILGGMKGNVITPEPFESPMAPALCNKDYNIFALIAHRGGLISKIQSINETQFNIFFPSDDMLKRTEYNGDFIQYLKGNPYIINDEQIQVANAEDGTLGNLNTTQAQEIAGAHVMDNVLSTRNGGTEIIYSSYNDFEYLYRVNDEIYSSATWNSKALGNEVSVPTAKLIKDYGEFGASYALEGDNTTVALLPEQANFKDRVMQDKNMNDYKGINVYLNASNVGKGDNAFSFIQGNRFIIFIPTNEAVMADMTTGPKRFPVTGSMDQRNMYVTSLFIDVSSSGLVDYPFPVTGKRTEKVLTTFGTKTVNGKKESITVTLINEADGSMKLRDAKGNEVNVTSYFPYIYADGAAYVIDGVLDLLN</sequence>
<evidence type="ECO:0000313" key="2">
    <source>
        <dbReference type="EMBL" id="KAA3760678.1"/>
    </source>
</evidence>
<reference evidence="2 3" key="1">
    <citation type="journal article" date="2019" name="Nat. Med.">
        <title>A library of human gut bacterial isolates paired with longitudinal multiomics data enables mechanistic microbiome research.</title>
        <authorList>
            <person name="Poyet M."/>
            <person name="Groussin M."/>
            <person name="Gibbons S.M."/>
            <person name="Avila-Pacheco J."/>
            <person name="Jiang X."/>
            <person name="Kearney S.M."/>
            <person name="Perrotta A.R."/>
            <person name="Berdy B."/>
            <person name="Zhao S."/>
            <person name="Lieberman T.D."/>
            <person name="Swanson P.K."/>
            <person name="Smith M."/>
            <person name="Roesemann S."/>
            <person name="Alexander J.E."/>
            <person name="Rich S.A."/>
            <person name="Livny J."/>
            <person name="Vlamakis H."/>
            <person name="Clish C."/>
            <person name="Bullock K."/>
            <person name="Deik A."/>
            <person name="Scott J."/>
            <person name="Pierce K.A."/>
            <person name="Xavier R.J."/>
            <person name="Alm E.J."/>
        </authorList>
    </citation>
    <scope>NUCLEOTIDE SEQUENCE [LARGE SCALE GENOMIC DNA]</scope>
    <source>
        <strain evidence="2 3">BIOML-A10</strain>
    </source>
</reference>
<proteinExistence type="predicted"/>
<accession>A0A7J4XF63</accession>
<dbReference type="SUPFAM" id="SSF82153">
    <property type="entry name" value="FAS1 domain"/>
    <property type="match status" value="1"/>
</dbReference>
<dbReference type="PANTHER" id="PTHR10900:SF77">
    <property type="entry name" value="FI19380P1"/>
    <property type="match status" value="1"/>
</dbReference>
<dbReference type="GeneID" id="93115575"/>
<dbReference type="Pfam" id="PF02469">
    <property type="entry name" value="Fasciclin"/>
    <property type="match status" value="1"/>
</dbReference>
<dbReference type="AlphaFoldDB" id="A0A7J4XF63"/>
<dbReference type="InterPro" id="IPR036378">
    <property type="entry name" value="FAS1_dom_sf"/>
</dbReference>
<name>A0A7J4XF63_9BACE</name>
<dbReference type="PROSITE" id="PS51257">
    <property type="entry name" value="PROKAR_LIPOPROTEIN"/>
    <property type="match status" value="1"/>
</dbReference>
<protein>
    <recommendedName>
        <fullName evidence="1">FAS1 domain-containing protein</fullName>
    </recommendedName>
</protein>
<dbReference type="InterPro" id="IPR050904">
    <property type="entry name" value="Adhesion/Biosynth-related"/>
</dbReference>
<dbReference type="Gene3D" id="2.30.180.10">
    <property type="entry name" value="FAS1 domain"/>
    <property type="match status" value="1"/>
</dbReference>
<dbReference type="PANTHER" id="PTHR10900">
    <property type="entry name" value="PERIOSTIN-RELATED"/>
    <property type="match status" value="1"/>
</dbReference>
<evidence type="ECO:0000259" key="1">
    <source>
        <dbReference type="PROSITE" id="PS50213"/>
    </source>
</evidence>
<evidence type="ECO:0000313" key="3">
    <source>
        <dbReference type="Proteomes" id="UP000422221"/>
    </source>
</evidence>
<comment type="caution">
    <text evidence="2">The sequence shown here is derived from an EMBL/GenBank/DDBJ whole genome shotgun (WGS) entry which is preliminary data.</text>
</comment>
<dbReference type="PROSITE" id="PS50213">
    <property type="entry name" value="FAS1"/>
    <property type="match status" value="1"/>
</dbReference>
<feature type="domain" description="FAS1" evidence="1">
    <location>
        <begin position="32"/>
        <end position="227"/>
    </location>
</feature>
<gene>
    <name evidence="2" type="ORF">F3F73_17560</name>
</gene>
<organism evidence="2 3">
    <name type="scientific">Bacteroides salyersiae</name>
    <dbReference type="NCBI Taxonomy" id="291644"/>
    <lineage>
        <taxon>Bacteria</taxon>
        <taxon>Pseudomonadati</taxon>
        <taxon>Bacteroidota</taxon>
        <taxon>Bacteroidia</taxon>
        <taxon>Bacteroidales</taxon>
        <taxon>Bacteroidaceae</taxon>
        <taxon>Bacteroides</taxon>
    </lineage>
</organism>
<dbReference type="InterPro" id="IPR000782">
    <property type="entry name" value="FAS1_domain"/>
</dbReference>
<dbReference type="Proteomes" id="UP000422221">
    <property type="component" value="Unassembled WGS sequence"/>
</dbReference>
<dbReference type="RefSeq" id="WP_007478938.1">
    <property type="nucleotide sequence ID" value="NZ_CAXSTI010000003.1"/>
</dbReference>